<evidence type="ECO:0000313" key="2">
    <source>
        <dbReference type="EMBL" id="VYS83220.1"/>
    </source>
</evidence>
<gene>
    <name evidence="2" type="ORF">AHLFYP4_00570</name>
</gene>
<protein>
    <recommendedName>
        <fullName evidence="1">HTH cro/C1-type domain-containing protein</fullName>
    </recommendedName>
</protein>
<dbReference type="RefSeq" id="WP_156722796.1">
    <property type="nucleotide sequence ID" value="NZ_CACRSX010000011.1"/>
</dbReference>
<dbReference type="InterPro" id="IPR010982">
    <property type="entry name" value="Lambda_DNA-bd_dom_sf"/>
</dbReference>
<organism evidence="2">
    <name type="scientific">Anaerostipes hadrus</name>
    <dbReference type="NCBI Taxonomy" id="649756"/>
    <lineage>
        <taxon>Bacteria</taxon>
        <taxon>Bacillati</taxon>
        <taxon>Bacillota</taxon>
        <taxon>Clostridia</taxon>
        <taxon>Lachnospirales</taxon>
        <taxon>Lachnospiraceae</taxon>
        <taxon>Anaerostipes</taxon>
    </lineage>
</organism>
<dbReference type="AlphaFoldDB" id="A0A6N2RUK1"/>
<dbReference type="EMBL" id="CACRSX010000011">
    <property type="protein sequence ID" value="VYS83220.1"/>
    <property type="molecule type" value="Genomic_DNA"/>
</dbReference>
<dbReference type="Pfam" id="PF13443">
    <property type="entry name" value="HTH_26"/>
    <property type="match status" value="1"/>
</dbReference>
<proteinExistence type="predicted"/>
<sequence>MNLEYFKRKFDILYKQNDTKREDIAAKTGIDKNKITKLRKIKYNTQPTVDDLIAISDYYHVTIDELIRPQEEAEQVESQEINFNSLGDIVNALFEIDANVGLYFRILESETPICTVYFDSELMNNFLNEWNDIRETTLKMRSGPKLYYLWQSDKIREYTMYDYSENHLFDRCFSAAEECIDDLESAYNLYLSGDESEDFFCTAHDSELIELWKTLPFCSDKQKAKIDKALKEMNIITVDEDSALKK</sequence>
<accession>A0A6N2RUK1</accession>
<evidence type="ECO:0000259" key="1">
    <source>
        <dbReference type="PROSITE" id="PS50943"/>
    </source>
</evidence>
<dbReference type="GO" id="GO:0003677">
    <property type="term" value="F:DNA binding"/>
    <property type="evidence" value="ECO:0007669"/>
    <property type="project" value="InterPro"/>
</dbReference>
<dbReference type="InterPro" id="IPR001387">
    <property type="entry name" value="Cro/C1-type_HTH"/>
</dbReference>
<dbReference type="PROSITE" id="PS50943">
    <property type="entry name" value="HTH_CROC1"/>
    <property type="match status" value="1"/>
</dbReference>
<feature type="domain" description="HTH cro/C1-type" evidence="1">
    <location>
        <begin position="22"/>
        <end position="66"/>
    </location>
</feature>
<dbReference type="SUPFAM" id="SSF47413">
    <property type="entry name" value="lambda repressor-like DNA-binding domains"/>
    <property type="match status" value="1"/>
</dbReference>
<reference evidence="2" key="1">
    <citation type="submission" date="2019-11" db="EMBL/GenBank/DDBJ databases">
        <authorList>
            <person name="Feng L."/>
        </authorList>
    </citation>
    <scope>NUCLEOTIDE SEQUENCE</scope>
    <source>
        <strain evidence="2">AhadrusLFYP4</strain>
    </source>
</reference>
<dbReference type="Gene3D" id="1.10.260.40">
    <property type="entry name" value="lambda repressor-like DNA-binding domains"/>
    <property type="match status" value="1"/>
</dbReference>
<name>A0A6N2RUK1_ANAHA</name>